<feature type="domain" description="CDC48" evidence="6">
    <location>
        <begin position="114"/>
        <end position="179"/>
    </location>
</feature>
<dbReference type="SMART" id="SM01072">
    <property type="entry name" value="CDC48_2"/>
    <property type="match status" value="1"/>
</dbReference>
<evidence type="ECO:0000259" key="7">
    <source>
        <dbReference type="SMART" id="SM01073"/>
    </source>
</evidence>
<evidence type="ECO:0000256" key="3">
    <source>
        <dbReference type="ARBA" id="ARBA00022741"/>
    </source>
</evidence>
<feature type="domain" description="AAA+ ATPase" evidence="5">
    <location>
        <begin position="222"/>
        <end position="358"/>
    </location>
</feature>
<dbReference type="STRING" id="521011.Mpal_0262"/>
<dbReference type="EMBL" id="CP001338">
    <property type="protein sequence ID" value="ACL15646.1"/>
    <property type="molecule type" value="Genomic_DNA"/>
</dbReference>
<dbReference type="FunFam" id="1.10.8.60:FF:000057">
    <property type="entry name" value="AAA family ATPase, CDC48 subfamily"/>
    <property type="match status" value="1"/>
</dbReference>
<keyword evidence="2" id="KW-0677">Repeat</keyword>
<dbReference type="eggNOG" id="arCOG01308">
    <property type="taxonomic scope" value="Archaea"/>
</dbReference>
<dbReference type="KEGG" id="mpl:Mpal_0262"/>
<dbReference type="InterPro" id="IPR009010">
    <property type="entry name" value="Asp_de-COase-like_dom_sf"/>
</dbReference>
<evidence type="ECO:0000259" key="5">
    <source>
        <dbReference type="SMART" id="SM00382"/>
    </source>
</evidence>
<dbReference type="InterPro" id="IPR003338">
    <property type="entry name" value="CDC4_N-term_subdom"/>
</dbReference>
<dbReference type="SMART" id="SM01073">
    <property type="entry name" value="CDC48_N"/>
    <property type="match status" value="1"/>
</dbReference>
<dbReference type="InterPro" id="IPR005938">
    <property type="entry name" value="AAA_ATPase_CDC48"/>
</dbReference>
<dbReference type="Gene3D" id="3.40.50.300">
    <property type="entry name" value="P-loop containing nucleotide triphosphate hydrolases"/>
    <property type="match status" value="2"/>
</dbReference>
<dbReference type="PANTHER" id="PTHR23077">
    <property type="entry name" value="AAA-FAMILY ATPASE"/>
    <property type="match status" value="1"/>
</dbReference>
<dbReference type="Gene3D" id="2.40.40.20">
    <property type="match status" value="1"/>
</dbReference>
<dbReference type="InterPro" id="IPR029067">
    <property type="entry name" value="CDC48_domain_2-like_sf"/>
</dbReference>
<dbReference type="Gene3D" id="3.10.330.10">
    <property type="match status" value="1"/>
</dbReference>
<dbReference type="Gene3D" id="1.10.8.60">
    <property type="match status" value="3"/>
</dbReference>
<dbReference type="SUPFAM" id="SSF54585">
    <property type="entry name" value="Cdc48 domain 2-like"/>
    <property type="match status" value="1"/>
</dbReference>
<dbReference type="FunFam" id="3.40.50.300:FF:000018">
    <property type="entry name" value="Cell division control 48"/>
    <property type="match status" value="1"/>
</dbReference>
<dbReference type="InterPro" id="IPR027417">
    <property type="entry name" value="P-loop_NTPase"/>
</dbReference>
<keyword evidence="9" id="KW-1185">Reference proteome</keyword>
<evidence type="ECO:0000259" key="6">
    <source>
        <dbReference type="SMART" id="SM01072"/>
    </source>
</evidence>
<comment type="similarity">
    <text evidence="1">Belongs to the AAA ATPase family. CDC48 subfamily.</text>
</comment>
<dbReference type="InterPro" id="IPR041569">
    <property type="entry name" value="AAA_lid_3"/>
</dbReference>
<dbReference type="Pfam" id="PF17862">
    <property type="entry name" value="AAA_lid_3"/>
    <property type="match status" value="2"/>
</dbReference>
<dbReference type="Pfam" id="PF02359">
    <property type="entry name" value="CDC48_N"/>
    <property type="match status" value="1"/>
</dbReference>
<evidence type="ECO:0000256" key="1">
    <source>
        <dbReference type="ARBA" id="ARBA00009833"/>
    </source>
</evidence>
<dbReference type="NCBIfam" id="TIGR01243">
    <property type="entry name" value="CDC48"/>
    <property type="match status" value="1"/>
</dbReference>
<evidence type="ECO:0000313" key="8">
    <source>
        <dbReference type="EMBL" id="ACL15646.1"/>
    </source>
</evidence>
<dbReference type="SUPFAM" id="SSF50692">
    <property type="entry name" value="ADC-like"/>
    <property type="match status" value="1"/>
</dbReference>
<name>B8GJ73_METPE</name>
<dbReference type="SUPFAM" id="SSF52540">
    <property type="entry name" value="P-loop containing nucleoside triphosphate hydrolases"/>
    <property type="match status" value="2"/>
</dbReference>
<dbReference type="PROSITE" id="PS00674">
    <property type="entry name" value="AAA"/>
    <property type="match status" value="2"/>
</dbReference>
<dbReference type="AlphaFoldDB" id="B8GJ73"/>
<dbReference type="GO" id="GO:0016887">
    <property type="term" value="F:ATP hydrolysis activity"/>
    <property type="evidence" value="ECO:0007669"/>
    <property type="project" value="InterPro"/>
</dbReference>
<dbReference type="InterPro" id="IPR003959">
    <property type="entry name" value="ATPase_AAA_core"/>
</dbReference>
<feature type="domain" description="AAA+ ATPase" evidence="5">
    <location>
        <begin position="495"/>
        <end position="632"/>
    </location>
</feature>
<dbReference type="InterPro" id="IPR003593">
    <property type="entry name" value="AAA+_ATPase"/>
</dbReference>
<dbReference type="Pfam" id="PF00004">
    <property type="entry name" value="AAA"/>
    <property type="match status" value="2"/>
</dbReference>
<dbReference type="HOGENOM" id="CLU_000688_12_2_2"/>
<dbReference type="PANTHER" id="PTHR23077:SF201">
    <property type="entry name" value="PROTEIN CDCH"/>
    <property type="match status" value="1"/>
</dbReference>
<evidence type="ECO:0000256" key="4">
    <source>
        <dbReference type="ARBA" id="ARBA00022840"/>
    </source>
</evidence>
<dbReference type="FunFam" id="2.40.40.20:FF:000007">
    <property type="entry name" value="AAA family ATPase"/>
    <property type="match status" value="1"/>
</dbReference>
<organism evidence="8 9">
    <name type="scientific">Methanosphaerula palustris (strain ATCC BAA-1556 / DSM 19958 / E1-9c)</name>
    <dbReference type="NCBI Taxonomy" id="521011"/>
    <lineage>
        <taxon>Archaea</taxon>
        <taxon>Methanobacteriati</taxon>
        <taxon>Methanobacteriota</taxon>
        <taxon>Stenosarchaea group</taxon>
        <taxon>Methanomicrobia</taxon>
        <taxon>Methanomicrobiales</taxon>
        <taxon>Methanoregulaceae</taxon>
        <taxon>Methanosphaerula</taxon>
    </lineage>
</organism>
<evidence type="ECO:0000256" key="2">
    <source>
        <dbReference type="ARBA" id="ARBA00022737"/>
    </source>
</evidence>
<sequence length="810" mass="89962">MMVKVMPEIYLKVDSAYPEDQGGGKARLDPETMLQLRVSPGDIVMIEGRRRTVAKVWRALVTDWNQGKIRIDNLTRANAGVSIGDRVRITSITDEIEAKRVVLAPPEDLPHNIPINYDHAINGLIDFPMMMNDSVPIRQGFPFMQPQIIAFKAVVVEPEEAVIITRNTEIEFSEKPAVGFEGLKRISYEDIGGLSYELQRVRETIELPMRHPELFRKLGIEPPKGVLLYGPPGTGKTLIAKAVASESGAHFIAIAGPEVISKYYGESEQRLREVFEEARENAPAIIFIDELDSIAPRREDVTGEVERRVVAQLLTMMDGLEERGEVVVIGATNRVDAIDPALRRPGRFDREIEIGVPGEGDRAEIMKIHTRGMPLAPDVNVDDLAQQTFGFVGADLAALAREAAIRALRRYLPDIDLEVDEIPEDILDRLEVQSRDFRAAHRDVGPSAMREVMLEVSHVTWADVGGLEAAKQEVREAVEYPLTDRTRFEVLGIEPPKGVLLYGPPGTGKTLIAKAAAHESGANFIPVRGPQLLSKWVGESERAVREIFKKARQVAPSLIFFDEMDALAPTRGGGSDSHVIESVLNQILTEMDGLQELKDVAVMGATNRPDIVDPALLRPGRFDRLVYIGEPGPDDRKMILRIHTRLMPIEGSPMEDLVADIEGIGEQEMEAAVNRLGKGRTFTLEEAKAVFAGIPRESKEKISSIDLRRRLVEHLVSRRLVLQDPARDELMATLSAQTEGFVGSDLEALCREAGMFALREGATTLAPRHFTAAAAKVHATMNQRVRDYYQKIQQFFKGGLPQEVQPPEYQ</sequence>
<keyword evidence="8" id="KW-0378">Hydrolase</keyword>
<accession>B8GJ73</accession>
<dbReference type="InterPro" id="IPR050168">
    <property type="entry name" value="AAA_ATPase_domain"/>
</dbReference>
<dbReference type="EC" id="3.6.4.3" evidence="8"/>
<gene>
    <name evidence="8" type="ordered locus">Mpal_0262</name>
</gene>
<dbReference type="FunFam" id="3.40.50.300:FF:000012">
    <property type="entry name" value="Transitional endoplasmic reticulum ATPase"/>
    <property type="match status" value="1"/>
</dbReference>
<dbReference type="Proteomes" id="UP000002457">
    <property type="component" value="Chromosome"/>
</dbReference>
<dbReference type="InterPro" id="IPR003960">
    <property type="entry name" value="ATPase_AAA_CS"/>
</dbReference>
<reference evidence="8 9" key="1">
    <citation type="journal article" date="2015" name="Genome Announc.">
        <title>Complete Genome Sequence of Methanosphaerula palustris E1-9CT, a Hydrogenotrophic Methanogen Isolated from a Minerotrophic Fen Peatland.</title>
        <authorList>
            <person name="Cadillo-Quiroz H."/>
            <person name="Browne P."/>
            <person name="Kyrpides N."/>
            <person name="Woyke T."/>
            <person name="Goodwin L."/>
            <person name="Detter C."/>
            <person name="Yavitt J.B."/>
            <person name="Zinder S.H."/>
        </authorList>
    </citation>
    <scope>NUCLEOTIDE SEQUENCE [LARGE SCALE GENOMIC DNA]</scope>
    <source>
        <strain evidence="9">ATCC BAA-1556 / DSM 19958 / E1-9c</strain>
    </source>
</reference>
<feature type="domain" description="CDC48 N-terminal subdomain" evidence="7">
    <location>
        <begin position="10"/>
        <end position="95"/>
    </location>
</feature>
<dbReference type="GO" id="GO:0005524">
    <property type="term" value="F:ATP binding"/>
    <property type="evidence" value="ECO:0007669"/>
    <property type="project" value="UniProtKB-KW"/>
</dbReference>
<protein>
    <submittedName>
        <fullName evidence="8">AAA family ATPase, CDC48 subfamily</fullName>
        <ecNumber evidence="8">3.6.4.3</ecNumber>
    </submittedName>
</protein>
<dbReference type="SMART" id="SM00382">
    <property type="entry name" value="AAA"/>
    <property type="match status" value="2"/>
</dbReference>
<dbReference type="Pfam" id="PF02933">
    <property type="entry name" value="CDC48_2"/>
    <property type="match status" value="1"/>
</dbReference>
<dbReference type="InterPro" id="IPR004201">
    <property type="entry name" value="Cdc48_dom2"/>
</dbReference>
<keyword evidence="3" id="KW-0547">Nucleotide-binding</keyword>
<proteinExistence type="inferred from homology"/>
<evidence type="ECO:0000313" key="9">
    <source>
        <dbReference type="Proteomes" id="UP000002457"/>
    </source>
</evidence>
<keyword evidence="4" id="KW-0067">ATP-binding</keyword>